<feature type="domain" description="DUF2399" evidence="1">
    <location>
        <begin position="2"/>
        <end position="120"/>
    </location>
</feature>
<reference evidence="2" key="1">
    <citation type="submission" date="2021-01" db="EMBL/GenBank/DDBJ databases">
        <title>Whole genome shotgun sequence of Sinosporangium siamense NBRC 109515.</title>
        <authorList>
            <person name="Komaki H."/>
            <person name="Tamura T."/>
        </authorList>
    </citation>
    <scope>NUCLEOTIDE SEQUENCE</scope>
    <source>
        <strain evidence="2">NBRC 109515</strain>
    </source>
</reference>
<dbReference type="InterPro" id="IPR024465">
    <property type="entry name" value="DUF2399"/>
</dbReference>
<evidence type="ECO:0000259" key="1">
    <source>
        <dbReference type="Pfam" id="PF09664"/>
    </source>
</evidence>
<protein>
    <recommendedName>
        <fullName evidence="1">DUF2399 domain-containing protein</fullName>
    </recommendedName>
</protein>
<dbReference type="Proteomes" id="UP000606172">
    <property type="component" value="Unassembled WGS sequence"/>
</dbReference>
<evidence type="ECO:0000313" key="3">
    <source>
        <dbReference type="Proteomes" id="UP000606172"/>
    </source>
</evidence>
<sequence>MVAVEAGELGPRCPPNARVNGRPSAAVWRLLDLLGAGGAEFAYHGDFEWGGIGIANAVRARVGWVPWRYDSASCQAVAASAPLPGRVEETPWAWQLSAAMVRQGVGAEEELVIADLLGDLAAGRRP</sequence>
<proteinExistence type="predicted"/>
<organism evidence="2 3">
    <name type="scientific">Sinosporangium siamense</name>
    <dbReference type="NCBI Taxonomy" id="1367973"/>
    <lineage>
        <taxon>Bacteria</taxon>
        <taxon>Bacillati</taxon>
        <taxon>Actinomycetota</taxon>
        <taxon>Actinomycetes</taxon>
        <taxon>Streptosporangiales</taxon>
        <taxon>Streptosporangiaceae</taxon>
        <taxon>Sinosporangium</taxon>
    </lineage>
</organism>
<gene>
    <name evidence="2" type="ORF">Ssi02_20440</name>
</gene>
<keyword evidence="3" id="KW-1185">Reference proteome</keyword>
<dbReference type="EMBL" id="BOOW01000012">
    <property type="protein sequence ID" value="GII91813.1"/>
    <property type="molecule type" value="Genomic_DNA"/>
</dbReference>
<dbReference type="AlphaFoldDB" id="A0A919RDC6"/>
<evidence type="ECO:0000313" key="2">
    <source>
        <dbReference type="EMBL" id="GII91813.1"/>
    </source>
</evidence>
<comment type="caution">
    <text evidence="2">The sequence shown here is derived from an EMBL/GenBank/DDBJ whole genome shotgun (WGS) entry which is preliminary data.</text>
</comment>
<accession>A0A919RDC6</accession>
<name>A0A919RDC6_9ACTN</name>
<dbReference type="Pfam" id="PF09664">
    <property type="entry name" value="DUF2399"/>
    <property type="match status" value="1"/>
</dbReference>